<reference evidence="4 5" key="1">
    <citation type="submission" date="2020-08" db="EMBL/GenBank/DDBJ databases">
        <title>Sequencing the genomes of 1000 actinobacteria strains.</title>
        <authorList>
            <person name="Klenk H.-P."/>
        </authorList>
    </citation>
    <scope>NUCLEOTIDE SEQUENCE [LARGE SCALE GENOMIC DNA]</scope>
    <source>
        <strain evidence="4 5">DSM 11053</strain>
    </source>
</reference>
<evidence type="ECO:0000256" key="2">
    <source>
        <dbReference type="ARBA" id="ARBA00038128"/>
    </source>
</evidence>
<keyword evidence="5" id="KW-1185">Reference proteome</keyword>
<dbReference type="PANTHER" id="PTHR43433">
    <property type="entry name" value="HYDROLASE, ALPHA/BETA FOLD FAMILY PROTEIN"/>
    <property type="match status" value="1"/>
</dbReference>
<dbReference type="SUPFAM" id="SSF53474">
    <property type="entry name" value="alpha/beta-Hydrolases"/>
    <property type="match status" value="1"/>
</dbReference>
<dbReference type="InterPro" id="IPR029058">
    <property type="entry name" value="AB_hydrolase_fold"/>
</dbReference>
<gene>
    <name evidence="4" type="ORF">FHX39_003402</name>
</gene>
<dbReference type="Pfam" id="PF00561">
    <property type="entry name" value="Abhydrolase_1"/>
    <property type="match status" value="1"/>
</dbReference>
<proteinExistence type="inferred from homology"/>
<accession>A0A7W5JY99</accession>
<dbReference type="PANTHER" id="PTHR43433:SF4">
    <property type="entry name" value="NON-HEME CHLOROPEROXIDASE-RELATED"/>
    <property type="match status" value="1"/>
</dbReference>
<dbReference type="Gene3D" id="3.40.50.1820">
    <property type="entry name" value="alpha/beta hydrolase"/>
    <property type="match status" value="1"/>
</dbReference>
<evidence type="ECO:0000313" key="5">
    <source>
        <dbReference type="Proteomes" id="UP000565572"/>
    </source>
</evidence>
<dbReference type="Proteomes" id="UP000565572">
    <property type="component" value="Unassembled WGS sequence"/>
</dbReference>
<comment type="caution">
    <text evidence="4">The sequence shown here is derived from an EMBL/GenBank/DDBJ whole genome shotgun (WGS) entry which is preliminary data.</text>
</comment>
<dbReference type="PRINTS" id="PR00111">
    <property type="entry name" value="ABHYDROLASE"/>
</dbReference>
<dbReference type="InterPro" id="IPR000639">
    <property type="entry name" value="Epox_hydrolase-like"/>
</dbReference>
<keyword evidence="1" id="KW-0575">Peroxidase</keyword>
<dbReference type="InterPro" id="IPR000073">
    <property type="entry name" value="AB_hydrolase_1"/>
</dbReference>
<dbReference type="RefSeq" id="WP_183340338.1">
    <property type="nucleotide sequence ID" value="NZ_JACHZG010000001.1"/>
</dbReference>
<dbReference type="FunFam" id="3.40.50.1820:FF:000205">
    <property type="entry name" value="Non-haem bromoperoxidase BPO-A2"/>
    <property type="match status" value="1"/>
</dbReference>
<dbReference type="AlphaFoldDB" id="A0A7W5JY99"/>
<comment type="similarity">
    <text evidence="2">Belongs to the AB hydrolase superfamily. Bacterial non-heme haloperoxidase / perhydrolase family.</text>
</comment>
<feature type="domain" description="AB hydrolase-1" evidence="3">
    <location>
        <begin position="27"/>
        <end position="266"/>
    </location>
</feature>
<dbReference type="EMBL" id="JACHZG010000001">
    <property type="protein sequence ID" value="MBB3328458.1"/>
    <property type="molecule type" value="Genomic_DNA"/>
</dbReference>
<protein>
    <submittedName>
        <fullName evidence="4">Pimeloyl-ACP methyl ester carboxylesterase</fullName>
    </submittedName>
</protein>
<evidence type="ECO:0000313" key="4">
    <source>
        <dbReference type="EMBL" id="MBB3328458.1"/>
    </source>
</evidence>
<dbReference type="PRINTS" id="PR00412">
    <property type="entry name" value="EPOXHYDRLASE"/>
</dbReference>
<name>A0A7W5JY99_9ACTN</name>
<evidence type="ECO:0000259" key="3">
    <source>
        <dbReference type="Pfam" id="PF00561"/>
    </source>
</evidence>
<organism evidence="4 5">
    <name type="scientific">Microlunatus antarcticus</name>
    <dbReference type="NCBI Taxonomy" id="53388"/>
    <lineage>
        <taxon>Bacteria</taxon>
        <taxon>Bacillati</taxon>
        <taxon>Actinomycetota</taxon>
        <taxon>Actinomycetes</taxon>
        <taxon>Propionibacteriales</taxon>
        <taxon>Propionibacteriaceae</taxon>
        <taxon>Microlunatus</taxon>
    </lineage>
</organism>
<dbReference type="GO" id="GO:0004601">
    <property type="term" value="F:peroxidase activity"/>
    <property type="evidence" value="ECO:0007669"/>
    <property type="project" value="UniProtKB-KW"/>
</dbReference>
<sequence>MTEVTVKNGLLTSINLHVEDSGGTGRPVVLIHGWPLSGESWSEQTGPLAEAGYRVVTYDRRGFGSSDKPKGLGTSGYDYDTLAEDLHGVLTELDLNDVTLVGFSMGGGEVARYATKYDNERVHSVVFAGAVPPFMAKSDDNPDGPLDAETAEIFEAGVKNSRETFFDQFATQFFSANGVLVVTEDQRQQALALEAQADHRAELGCLNAFGTTDFRDDLKNISVPTLVIHGDSDGVVPFEGSGQRTHAAIAGSELVVVEGGPHGFNVSHAGEFNESLIAFLAK</sequence>
<evidence type="ECO:0000256" key="1">
    <source>
        <dbReference type="ARBA" id="ARBA00022559"/>
    </source>
</evidence>
<dbReference type="InterPro" id="IPR050471">
    <property type="entry name" value="AB_hydrolase"/>
</dbReference>
<keyword evidence="1" id="KW-0560">Oxidoreductase</keyword>